<dbReference type="Gene3D" id="3.40.30.10">
    <property type="entry name" value="Glutaredoxin"/>
    <property type="match status" value="1"/>
</dbReference>
<sequence length="117" mass="13707">MIHYYAYPKCSTCRNGKKWLEANEAEFDYIDISINPPTAEQLKTIHETSGIELKKFFNTSGKKYRELELKEKLPNMTDEEQYKLLASDGMLIKRPLAWDGKRATLGFKEETYETTWS</sequence>
<dbReference type="InterPro" id="IPR006504">
    <property type="entry name" value="Tscrpt_reg_Spx/MgsR"/>
</dbReference>
<evidence type="ECO:0000313" key="3">
    <source>
        <dbReference type="Proteomes" id="UP001595932"/>
    </source>
</evidence>
<gene>
    <name evidence="2" type="ORF">ACFO5U_13780</name>
</gene>
<dbReference type="PANTHER" id="PTHR30041">
    <property type="entry name" value="ARSENATE REDUCTASE"/>
    <property type="match status" value="1"/>
</dbReference>
<comment type="similarity">
    <text evidence="1">Belongs to the ArsC family.</text>
</comment>
<dbReference type="CDD" id="cd03036">
    <property type="entry name" value="ArsC_like"/>
    <property type="match status" value="1"/>
</dbReference>
<name>A0ABV9MFT4_9BACL</name>
<dbReference type="PROSITE" id="PS51353">
    <property type="entry name" value="ARSC"/>
    <property type="match status" value="1"/>
</dbReference>
<organism evidence="2 3">
    <name type="scientific">Planococcus dechangensis</name>
    <dbReference type="NCBI Taxonomy" id="1176255"/>
    <lineage>
        <taxon>Bacteria</taxon>
        <taxon>Bacillati</taxon>
        <taxon>Bacillota</taxon>
        <taxon>Bacilli</taxon>
        <taxon>Bacillales</taxon>
        <taxon>Caryophanaceae</taxon>
        <taxon>Planococcus</taxon>
    </lineage>
</organism>
<protein>
    <submittedName>
        <fullName evidence="2">Arsenate reductase family protein</fullName>
    </submittedName>
</protein>
<evidence type="ECO:0000256" key="1">
    <source>
        <dbReference type="PROSITE-ProRule" id="PRU01282"/>
    </source>
</evidence>
<keyword evidence="3" id="KW-1185">Reference proteome</keyword>
<dbReference type="Proteomes" id="UP001595932">
    <property type="component" value="Unassembled WGS sequence"/>
</dbReference>
<dbReference type="RefSeq" id="WP_377279669.1">
    <property type="nucleotide sequence ID" value="NZ_JBHSGL010000014.1"/>
</dbReference>
<dbReference type="NCBIfam" id="TIGR01617">
    <property type="entry name" value="arsC_related"/>
    <property type="match status" value="1"/>
</dbReference>
<proteinExistence type="inferred from homology"/>
<dbReference type="InterPro" id="IPR036249">
    <property type="entry name" value="Thioredoxin-like_sf"/>
</dbReference>
<dbReference type="InterPro" id="IPR006660">
    <property type="entry name" value="Arsenate_reductase-like"/>
</dbReference>
<dbReference type="EMBL" id="JBHSGL010000014">
    <property type="protein sequence ID" value="MFC4713933.1"/>
    <property type="molecule type" value="Genomic_DNA"/>
</dbReference>
<dbReference type="Pfam" id="PF03960">
    <property type="entry name" value="ArsC"/>
    <property type="match status" value="1"/>
</dbReference>
<dbReference type="PANTHER" id="PTHR30041:SF8">
    <property type="entry name" value="PROTEIN YFFB"/>
    <property type="match status" value="1"/>
</dbReference>
<dbReference type="SUPFAM" id="SSF52833">
    <property type="entry name" value="Thioredoxin-like"/>
    <property type="match status" value="1"/>
</dbReference>
<comment type="caution">
    <text evidence="2">The sequence shown here is derived from an EMBL/GenBank/DDBJ whole genome shotgun (WGS) entry which is preliminary data.</text>
</comment>
<reference evidence="3" key="1">
    <citation type="journal article" date="2019" name="Int. J. Syst. Evol. Microbiol.">
        <title>The Global Catalogue of Microorganisms (GCM) 10K type strain sequencing project: providing services to taxonomists for standard genome sequencing and annotation.</title>
        <authorList>
            <consortium name="The Broad Institute Genomics Platform"/>
            <consortium name="The Broad Institute Genome Sequencing Center for Infectious Disease"/>
            <person name="Wu L."/>
            <person name="Ma J."/>
        </authorList>
    </citation>
    <scope>NUCLEOTIDE SEQUENCE [LARGE SCALE GENOMIC DNA]</scope>
    <source>
        <strain evidence="3">CGMCC 1.12151</strain>
    </source>
</reference>
<accession>A0ABV9MFT4</accession>
<evidence type="ECO:0000313" key="2">
    <source>
        <dbReference type="EMBL" id="MFC4713933.1"/>
    </source>
</evidence>